<dbReference type="AlphaFoldDB" id="A0A0M3I3D2"/>
<organism evidence="2 3">
    <name type="scientific">Ascaris lumbricoides</name>
    <name type="common">Giant roundworm</name>
    <dbReference type="NCBI Taxonomy" id="6252"/>
    <lineage>
        <taxon>Eukaryota</taxon>
        <taxon>Metazoa</taxon>
        <taxon>Ecdysozoa</taxon>
        <taxon>Nematoda</taxon>
        <taxon>Chromadorea</taxon>
        <taxon>Rhabditida</taxon>
        <taxon>Spirurina</taxon>
        <taxon>Ascaridomorpha</taxon>
        <taxon>Ascaridoidea</taxon>
        <taxon>Ascarididae</taxon>
        <taxon>Ascaris</taxon>
    </lineage>
</organism>
<proteinExistence type="predicted"/>
<name>A0A0M3I3D2_ASCLU</name>
<reference evidence="3" key="1">
    <citation type="submission" date="2017-02" db="UniProtKB">
        <authorList>
            <consortium name="WormBaseParasite"/>
        </authorList>
    </citation>
    <scope>IDENTIFICATION</scope>
</reference>
<keyword evidence="1" id="KW-0732">Signal</keyword>
<dbReference type="Proteomes" id="UP000036681">
    <property type="component" value="Unplaced"/>
</dbReference>
<sequence length="76" mass="8537">MWPRLVFVSVYIVALVLGTTGNLHVATIGLRERLYSSTCAWDDRQFVGVISTCEIEVSVLTIDVKHRAKPIPFAYL</sequence>
<evidence type="ECO:0000313" key="3">
    <source>
        <dbReference type="WBParaSite" id="ALUE_0001113401-mRNA-1"/>
    </source>
</evidence>
<accession>A0A0M3I3D2</accession>
<feature type="signal peptide" evidence="1">
    <location>
        <begin position="1"/>
        <end position="18"/>
    </location>
</feature>
<keyword evidence="2" id="KW-1185">Reference proteome</keyword>
<evidence type="ECO:0000313" key="2">
    <source>
        <dbReference type="Proteomes" id="UP000036681"/>
    </source>
</evidence>
<protein>
    <submittedName>
        <fullName evidence="3">G_PROTEIN_RECEP_F1_2 domain-containing protein</fullName>
    </submittedName>
</protein>
<evidence type="ECO:0000256" key="1">
    <source>
        <dbReference type="SAM" id="SignalP"/>
    </source>
</evidence>
<dbReference type="WBParaSite" id="ALUE_0001113401-mRNA-1">
    <property type="protein sequence ID" value="ALUE_0001113401-mRNA-1"/>
    <property type="gene ID" value="ALUE_0001113401"/>
</dbReference>
<feature type="chain" id="PRO_5005656832" evidence="1">
    <location>
        <begin position="19"/>
        <end position="76"/>
    </location>
</feature>